<proteinExistence type="predicted"/>
<comment type="caution">
    <text evidence="1">The sequence shown here is derived from an EMBL/GenBank/DDBJ whole genome shotgun (WGS) entry which is preliminary data.</text>
</comment>
<keyword evidence="2" id="KW-1185">Reference proteome</keyword>
<protein>
    <submittedName>
        <fullName evidence="1">Uncharacterized protein</fullName>
    </submittedName>
</protein>
<name>A0A9Q3BAR5_9BASI</name>
<gene>
    <name evidence="1" type="ORF">O181_001553</name>
</gene>
<reference evidence="1" key="1">
    <citation type="submission" date="2021-03" db="EMBL/GenBank/DDBJ databases">
        <title>Draft genome sequence of rust myrtle Austropuccinia psidii MF-1, a brazilian biotype.</title>
        <authorList>
            <person name="Quecine M.C."/>
            <person name="Pachon D.M.R."/>
            <person name="Bonatelli M.L."/>
            <person name="Correr F.H."/>
            <person name="Franceschini L.M."/>
            <person name="Leite T.F."/>
            <person name="Margarido G.R.A."/>
            <person name="Almeida C.A."/>
            <person name="Ferrarezi J.A."/>
            <person name="Labate C.A."/>
        </authorList>
    </citation>
    <scope>NUCLEOTIDE SEQUENCE</scope>
    <source>
        <strain evidence="1">MF-1</strain>
    </source>
</reference>
<organism evidence="1 2">
    <name type="scientific">Austropuccinia psidii MF-1</name>
    <dbReference type="NCBI Taxonomy" id="1389203"/>
    <lineage>
        <taxon>Eukaryota</taxon>
        <taxon>Fungi</taxon>
        <taxon>Dikarya</taxon>
        <taxon>Basidiomycota</taxon>
        <taxon>Pucciniomycotina</taxon>
        <taxon>Pucciniomycetes</taxon>
        <taxon>Pucciniales</taxon>
        <taxon>Sphaerophragmiaceae</taxon>
        <taxon>Austropuccinia</taxon>
    </lineage>
</organism>
<dbReference type="EMBL" id="AVOT02000230">
    <property type="protein sequence ID" value="MBW0461838.1"/>
    <property type="molecule type" value="Genomic_DNA"/>
</dbReference>
<accession>A0A9Q3BAR5</accession>
<evidence type="ECO:0000313" key="2">
    <source>
        <dbReference type="Proteomes" id="UP000765509"/>
    </source>
</evidence>
<evidence type="ECO:0000313" key="1">
    <source>
        <dbReference type="EMBL" id="MBW0461838.1"/>
    </source>
</evidence>
<dbReference type="AlphaFoldDB" id="A0A9Q3BAR5"/>
<sequence>MSQAYPMRPKAIYRKGNVRGALTVRYCSSNLQVIQDLIRNSHHFQSRFAPSLRSRIVLPVKKVSPQAIRQRKYFGVSSTFLSPEKCPVHIIMVLQRIDSHGNQQYCYGTTLTVSFGISSQINASVTPHFCHSDGRLVGRVIIPHQFKFIEGLSIT</sequence>
<dbReference type="Proteomes" id="UP000765509">
    <property type="component" value="Unassembled WGS sequence"/>
</dbReference>